<evidence type="ECO:0000313" key="3">
    <source>
        <dbReference type="Proteomes" id="UP000030747"/>
    </source>
</evidence>
<name>U6L3L8_EIMTE</name>
<dbReference type="VEuPathDB" id="ToxoDB:ETH_00043465"/>
<evidence type="ECO:0000256" key="1">
    <source>
        <dbReference type="SAM" id="MobiDB-lite"/>
    </source>
</evidence>
<protein>
    <submittedName>
        <fullName evidence="2">Uncharacterized protein</fullName>
    </submittedName>
</protein>
<reference evidence="2" key="1">
    <citation type="submission" date="2013-10" db="EMBL/GenBank/DDBJ databases">
        <title>Genomic analysis of the causative agents of coccidiosis in chickens.</title>
        <authorList>
            <person name="Reid A.J."/>
            <person name="Blake D."/>
            <person name="Billington K."/>
            <person name="Browne H."/>
            <person name="Dunn M."/>
            <person name="Hung S."/>
            <person name="Kawahara F."/>
            <person name="Miranda-Saavedra D."/>
            <person name="Mourier T."/>
            <person name="Nagra H."/>
            <person name="Otto T.D."/>
            <person name="Rawlings N."/>
            <person name="Sanchez A."/>
            <person name="Sanders M."/>
            <person name="Subramaniam C."/>
            <person name="Tay Y."/>
            <person name="Dear P."/>
            <person name="Doerig C."/>
            <person name="Gruber A."/>
            <person name="Parkinson J."/>
            <person name="Shirley M."/>
            <person name="Wan K.L."/>
            <person name="Berriman M."/>
            <person name="Tomley F."/>
            <person name="Pain A."/>
        </authorList>
    </citation>
    <scope>NUCLEOTIDE SEQUENCE [LARGE SCALE GENOMIC DNA]</scope>
    <source>
        <strain evidence="2">Houghton</strain>
    </source>
</reference>
<sequence>MAGKAPHGIQVTLRPRGPPGLILVCLFAAAAAAASLCLSLPRPPEAAGWLCFAASPQGPLKGPPRGPLGGPWGGPLKGLFLVPPPRLFTFCAASCGGLREEKGPPGPRGAQGAPGAPGAPAPRAPGAPGAPGPPKGGGGKELSLRDLGSNKWLAQQLHEYVQAKEAAERRVSSSSSSSSSSREGEKGRRDKKKRKRN</sequence>
<feature type="region of interest" description="Disordered" evidence="1">
    <location>
        <begin position="101"/>
        <end position="150"/>
    </location>
</feature>
<dbReference type="VEuPathDB" id="ToxoDB:ETH2_1332600"/>
<dbReference type="EMBL" id="HG677906">
    <property type="protein sequence ID" value="CDJ44962.1"/>
    <property type="molecule type" value="Genomic_DNA"/>
</dbReference>
<dbReference type="GeneID" id="25257732"/>
<keyword evidence="3" id="KW-1185">Reference proteome</keyword>
<proteinExistence type="predicted"/>
<feature type="region of interest" description="Disordered" evidence="1">
    <location>
        <begin position="163"/>
        <end position="197"/>
    </location>
</feature>
<accession>U6L3L8</accession>
<dbReference type="AlphaFoldDB" id="U6L3L8"/>
<dbReference type="RefSeq" id="XP_013235709.1">
    <property type="nucleotide sequence ID" value="XM_013380255.1"/>
</dbReference>
<reference evidence="2" key="2">
    <citation type="submission" date="2013-10" db="EMBL/GenBank/DDBJ databases">
        <authorList>
            <person name="Aslett M."/>
        </authorList>
    </citation>
    <scope>NUCLEOTIDE SEQUENCE [LARGE SCALE GENOMIC DNA]</scope>
    <source>
        <strain evidence="2">Houghton</strain>
    </source>
</reference>
<organism evidence="2 3">
    <name type="scientific">Eimeria tenella</name>
    <name type="common">Coccidian parasite</name>
    <dbReference type="NCBI Taxonomy" id="5802"/>
    <lineage>
        <taxon>Eukaryota</taxon>
        <taxon>Sar</taxon>
        <taxon>Alveolata</taxon>
        <taxon>Apicomplexa</taxon>
        <taxon>Conoidasida</taxon>
        <taxon>Coccidia</taxon>
        <taxon>Eucoccidiorida</taxon>
        <taxon>Eimeriorina</taxon>
        <taxon>Eimeriidae</taxon>
        <taxon>Eimeria</taxon>
    </lineage>
</organism>
<dbReference type="Proteomes" id="UP000030747">
    <property type="component" value="Unassembled WGS sequence"/>
</dbReference>
<gene>
    <name evidence="2" type="ORF">ETH_00043465</name>
</gene>
<evidence type="ECO:0000313" key="2">
    <source>
        <dbReference type="EMBL" id="CDJ44962.1"/>
    </source>
</evidence>
<feature type="compositionally biased region" description="Pro residues" evidence="1">
    <location>
        <begin position="117"/>
        <end position="134"/>
    </location>
</feature>
<feature type="compositionally biased region" description="Low complexity" evidence="1">
    <location>
        <begin position="172"/>
        <end position="181"/>
    </location>
</feature>